<gene>
    <name evidence="7" type="ORF">N5D93_11175</name>
</gene>
<dbReference type="InterPro" id="IPR032710">
    <property type="entry name" value="NTF2-like_dom_sf"/>
</dbReference>
<dbReference type="Pfam" id="PF04335">
    <property type="entry name" value="VirB8"/>
    <property type="match status" value="1"/>
</dbReference>
<dbReference type="SUPFAM" id="SSF54427">
    <property type="entry name" value="NTF2-like"/>
    <property type="match status" value="1"/>
</dbReference>
<evidence type="ECO:0000256" key="4">
    <source>
        <dbReference type="ARBA" id="ARBA00023136"/>
    </source>
</evidence>
<organism evidence="7 8">
    <name type="scientific">Achromobacter spanius</name>
    <dbReference type="NCBI Taxonomy" id="217203"/>
    <lineage>
        <taxon>Bacteria</taxon>
        <taxon>Pseudomonadati</taxon>
        <taxon>Pseudomonadota</taxon>
        <taxon>Betaproteobacteria</taxon>
        <taxon>Burkholderiales</taxon>
        <taxon>Alcaligenaceae</taxon>
        <taxon>Achromobacter</taxon>
    </lineage>
</organism>
<keyword evidence="4 5" id="KW-0472">Membrane</keyword>
<dbReference type="Proteomes" id="UP001161094">
    <property type="component" value="Unassembled WGS sequence"/>
</dbReference>
<comment type="caution">
    <text evidence="7">The sequence shown here is derived from an EMBL/GenBank/DDBJ whole genome shotgun (WGS) entry which is preliminary data.</text>
</comment>
<dbReference type="PIRSF" id="PIRSF003299">
    <property type="entry name" value="VirB8_PtlE"/>
    <property type="match status" value="1"/>
</dbReference>
<keyword evidence="3 5" id="KW-1133">Transmembrane helix</keyword>
<evidence type="ECO:0000259" key="6">
    <source>
        <dbReference type="Pfam" id="PF04335"/>
    </source>
</evidence>
<comment type="subcellular location">
    <subcellularLocation>
        <location evidence="1">Membrane</location>
        <topology evidence="1">Single-pass membrane protein</topology>
    </subcellularLocation>
</comment>
<feature type="domain" description="Bacterial virulence protein VirB8" evidence="6">
    <location>
        <begin position="23"/>
        <end position="224"/>
    </location>
</feature>
<proteinExistence type="predicted"/>
<reference evidence="7" key="1">
    <citation type="submission" date="2022-09" db="EMBL/GenBank/DDBJ databases">
        <title>Intensive care unit water sources are persistently colonized with multi-drug resistant bacteria and are the site of extensive horizontal gene transfer of antibiotic resistance genes.</title>
        <authorList>
            <person name="Diorio-Toth L."/>
        </authorList>
    </citation>
    <scope>NUCLEOTIDE SEQUENCE</scope>
    <source>
        <strain evidence="7">GD03843</strain>
    </source>
</reference>
<protein>
    <submittedName>
        <fullName evidence="7">Type IV secretion system protein</fullName>
    </submittedName>
</protein>
<accession>A0AA42IWI7</accession>
<evidence type="ECO:0000256" key="2">
    <source>
        <dbReference type="ARBA" id="ARBA00022692"/>
    </source>
</evidence>
<dbReference type="GO" id="GO:0030255">
    <property type="term" value="P:protein secretion by the type IV secretion system"/>
    <property type="evidence" value="ECO:0007669"/>
    <property type="project" value="InterPro"/>
</dbReference>
<evidence type="ECO:0000313" key="8">
    <source>
        <dbReference type="Proteomes" id="UP001161094"/>
    </source>
</evidence>
<evidence type="ECO:0000313" key="7">
    <source>
        <dbReference type="EMBL" id="MDH0736373.1"/>
    </source>
</evidence>
<evidence type="ECO:0000256" key="1">
    <source>
        <dbReference type="ARBA" id="ARBA00004167"/>
    </source>
</evidence>
<dbReference type="Gene3D" id="3.10.450.230">
    <property type="entry name" value="VirB8 protein"/>
    <property type="match status" value="1"/>
</dbReference>
<keyword evidence="2 5" id="KW-0812">Transmembrane</keyword>
<feature type="transmembrane region" description="Helical" evidence="5">
    <location>
        <begin position="40"/>
        <end position="60"/>
    </location>
</feature>
<name>A0AA42IWI7_9BURK</name>
<dbReference type="GO" id="GO:0016020">
    <property type="term" value="C:membrane"/>
    <property type="evidence" value="ECO:0007669"/>
    <property type="project" value="UniProtKB-SubCell"/>
</dbReference>
<sequence>MSADDPKLSLQQELDRTQGLERDLLTMLLDSRSKAWRHTWASYFISLVAIAIAAHVLFMFEPPPPLVVRVNDATGEIEHVTRLGDAVESYGERTDKARIFAYVMACESYDWNTIQNTYNQCGLFSSPDVQRAFHAKFQDNPNTGYEALDKRYANHTRLKPSVTSITLGPNNTATVRFTRAIEGPAQTPPPEHLVATVAYRYVNSDMKEKDRWLNPLGFQVVTYNPEIEVLR</sequence>
<dbReference type="RefSeq" id="WP_279995154.1">
    <property type="nucleotide sequence ID" value="NZ_JAOCDZ010000006.1"/>
</dbReference>
<evidence type="ECO:0000256" key="5">
    <source>
        <dbReference type="SAM" id="Phobius"/>
    </source>
</evidence>
<dbReference type="AlphaFoldDB" id="A0AA42IWI7"/>
<dbReference type="EMBL" id="JAOCDZ010000006">
    <property type="protein sequence ID" value="MDH0736373.1"/>
    <property type="molecule type" value="Genomic_DNA"/>
</dbReference>
<dbReference type="InterPro" id="IPR026264">
    <property type="entry name" value="VirB8/PtlE"/>
</dbReference>
<evidence type="ECO:0000256" key="3">
    <source>
        <dbReference type="ARBA" id="ARBA00022989"/>
    </source>
</evidence>
<dbReference type="InterPro" id="IPR007430">
    <property type="entry name" value="VirB8"/>
</dbReference>
<dbReference type="CDD" id="cd16424">
    <property type="entry name" value="VirB8"/>
    <property type="match status" value="1"/>
</dbReference>